<feature type="non-terminal residue" evidence="2">
    <location>
        <position position="1"/>
    </location>
</feature>
<dbReference type="EMBL" id="CAJOBA010019097">
    <property type="protein sequence ID" value="CAF3902384.1"/>
    <property type="molecule type" value="Genomic_DNA"/>
</dbReference>
<evidence type="ECO:0000313" key="2">
    <source>
        <dbReference type="EMBL" id="CAF1125160.1"/>
    </source>
</evidence>
<dbReference type="AlphaFoldDB" id="A0A8S2ECA8"/>
<evidence type="ECO:0000313" key="3">
    <source>
        <dbReference type="EMBL" id="CAF3902384.1"/>
    </source>
</evidence>
<gene>
    <name evidence="2" type="ORF">OVA965_LOCUS20373</name>
    <name evidence="3" type="ORF">TMI583_LOCUS20727</name>
</gene>
<dbReference type="Proteomes" id="UP000677228">
    <property type="component" value="Unassembled WGS sequence"/>
</dbReference>
<dbReference type="EMBL" id="CAJNOK010010805">
    <property type="protein sequence ID" value="CAF1125160.1"/>
    <property type="molecule type" value="Genomic_DNA"/>
</dbReference>
<dbReference type="Proteomes" id="UP000682733">
    <property type="component" value="Unassembled WGS sequence"/>
</dbReference>
<accession>A0A8S2ECA8</accession>
<evidence type="ECO:0000313" key="4">
    <source>
        <dbReference type="Proteomes" id="UP000677228"/>
    </source>
</evidence>
<protein>
    <submittedName>
        <fullName evidence="2">Uncharacterized protein</fullName>
    </submittedName>
</protein>
<sequence>KRYKMSRNTKVHDTIISHQPNHPHYGVGHHPEVEKVGFEDARGWILPPCVALQMKNELENRGLAPRAPVKPKIEKKNKNKTKNTATVSSHEHMNYD</sequence>
<reference evidence="2" key="1">
    <citation type="submission" date="2021-02" db="EMBL/GenBank/DDBJ databases">
        <authorList>
            <person name="Nowell W R."/>
        </authorList>
    </citation>
    <scope>NUCLEOTIDE SEQUENCE</scope>
</reference>
<organism evidence="2 4">
    <name type="scientific">Didymodactylos carnosus</name>
    <dbReference type="NCBI Taxonomy" id="1234261"/>
    <lineage>
        <taxon>Eukaryota</taxon>
        <taxon>Metazoa</taxon>
        <taxon>Spiralia</taxon>
        <taxon>Gnathifera</taxon>
        <taxon>Rotifera</taxon>
        <taxon>Eurotatoria</taxon>
        <taxon>Bdelloidea</taxon>
        <taxon>Philodinida</taxon>
        <taxon>Philodinidae</taxon>
        <taxon>Didymodactylos</taxon>
    </lineage>
</organism>
<name>A0A8S2ECA8_9BILA</name>
<comment type="caution">
    <text evidence="2">The sequence shown here is derived from an EMBL/GenBank/DDBJ whole genome shotgun (WGS) entry which is preliminary data.</text>
</comment>
<proteinExistence type="predicted"/>
<evidence type="ECO:0000256" key="1">
    <source>
        <dbReference type="SAM" id="MobiDB-lite"/>
    </source>
</evidence>
<feature type="region of interest" description="Disordered" evidence="1">
    <location>
        <begin position="61"/>
        <end position="96"/>
    </location>
</feature>